<comment type="catalytic activity">
    <reaction evidence="6">
        <text>citrate = D-threo-isocitrate</text>
        <dbReference type="Rhea" id="RHEA:10336"/>
        <dbReference type="ChEBI" id="CHEBI:15562"/>
        <dbReference type="ChEBI" id="CHEBI:16947"/>
        <dbReference type="EC" id="4.2.1.3"/>
    </reaction>
</comment>
<dbReference type="NCBIfam" id="NF006757">
    <property type="entry name" value="PRK09277.1"/>
    <property type="match status" value="1"/>
</dbReference>
<dbReference type="Proteomes" id="UP001596957">
    <property type="component" value="Unassembled WGS sequence"/>
</dbReference>
<comment type="similarity">
    <text evidence="2 6">Belongs to the aconitase/IPM isomerase family.</text>
</comment>
<evidence type="ECO:0000259" key="8">
    <source>
        <dbReference type="Pfam" id="PF00694"/>
    </source>
</evidence>
<dbReference type="Gene3D" id="6.10.190.10">
    <property type="match status" value="1"/>
</dbReference>
<dbReference type="Pfam" id="PF00330">
    <property type="entry name" value="Aconitase"/>
    <property type="match status" value="1"/>
</dbReference>
<dbReference type="NCBIfam" id="NF009520">
    <property type="entry name" value="PRK12881.1"/>
    <property type="match status" value="1"/>
</dbReference>
<keyword evidence="3" id="KW-0479">Metal-binding</keyword>
<keyword evidence="6 9" id="KW-0456">Lyase</keyword>
<feature type="domain" description="Aconitase/3-isopropylmalate dehydratase large subunit alpha/beta/alpha" evidence="7">
    <location>
        <begin position="85"/>
        <end position="566"/>
    </location>
</feature>
<name>A0ABW2VAI5_9ACTN</name>
<gene>
    <name evidence="9" type="primary">acnA</name>
    <name evidence="9" type="ORF">ACFQZP_07665</name>
</gene>
<dbReference type="PANTHER" id="PTHR11670">
    <property type="entry name" value="ACONITASE/IRON-RESPONSIVE ELEMENT FAMILY MEMBER"/>
    <property type="match status" value="1"/>
</dbReference>
<comment type="caution">
    <text evidence="9">The sequence shown here is derived from an EMBL/GenBank/DDBJ whole genome shotgun (WGS) entry which is preliminary data.</text>
</comment>
<feature type="domain" description="Aconitase A/isopropylmalate dehydratase small subunit swivel" evidence="8">
    <location>
        <begin position="708"/>
        <end position="827"/>
    </location>
</feature>
<dbReference type="Gene3D" id="3.20.19.10">
    <property type="entry name" value="Aconitase, domain 4"/>
    <property type="match status" value="1"/>
</dbReference>
<evidence type="ECO:0000313" key="10">
    <source>
        <dbReference type="Proteomes" id="UP001596957"/>
    </source>
</evidence>
<dbReference type="RefSeq" id="WP_381261888.1">
    <property type="nucleotide sequence ID" value="NZ_JBHTBI010000056.1"/>
</dbReference>
<evidence type="ECO:0000256" key="6">
    <source>
        <dbReference type="RuleBase" id="RU361275"/>
    </source>
</evidence>
<dbReference type="Gene3D" id="3.30.499.10">
    <property type="entry name" value="Aconitase, domain 3"/>
    <property type="match status" value="2"/>
</dbReference>
<keyword evidence="10" id="KW-1185">Reference proteome</keyword>
<organism evidence="9 10">
    <name type="scientific">Streptomyces lutosisoli</name>
    <dbReference type="NCBI Taxonomy" id="2665721"/>
    <lineage>
        <taxon>Bacteria</taxon>
        <taxon>Bacillati</taxon>
        <taxon>Actinomycetota</taxon>
        <taxon>Actinomycetes</taxon>
        <taxon>Kitasatosporales</taxon>
        <taxon>Streptomycetaceae</taxon>
        <taxon>Streptomyces</taxon>
    </lineage>
</organism>
<dbReference type="InterPro" id="IPR036008">
    <property type="entry name" value="Aconitase_4Fe-4S_dom"/>
</dbReference>
<dbReference type="NCBIfam" id="TIGR01341">
    <property type="entry name" value="aconitase_1"/>
    <property type="match status" value="1"/>
</dbReference>
<keyword evidence="6" id="KW-0004">4Fe-4S</keyword>
<evidence type="ECO:0000256" key="1">
    <source>
        <dbReference type="ARBA" id="ARBA00001966"/>
    </source>
</evidence>
<evidence type="ECO:0000256" key="4">
    <source>
        <dbReference type="ARBA" id="ARBA00023004"/>
    </source>
</evidence>
<evidence type="ECO:0000256" key="2">
    <source>
        <dbReference type="ARBA" id="ARBA00007185"/>
    </source>
</evidence>
<proteinExistence type="inferred from homology"/>
<comment type="function">
    <text evidence="6">Catalyzes the isomerization of citrate to isocitrate via cis-aconitate.</text>
</comment>
<protein>
    <recommendedName>
        <fullName evidence="6">Aconitate hydratase</fullName>
        <shortName evidence="6">Aconitase</shortName>
        <ecNumber evidence="6">4.2.1.3</ecNumber>
    </recommendedName>
</protein>
<dbReference type="PRINTS" id="PR00415">
    <property type="entry name" value="ACONITASE"/>
</dbReference>
<sequence length="906" mass="95670">MRDDEHSNEHGDERERLFMISSGRLAGREATWYDLPAFAAGAGFALADVPYSGRVLLESLLRDGEPQTAAVLGKRLAAGQTPDVEMVFRPARILMQDYTGIPLLVDLAALRDQVSRPGRVNPALPVDVVVDHSVQTDWAGRPDALALNEALEWDRNRERYTFLKWAESAFDGLRVIPPGRGIVHQVNLERLATVVAQGPDGLLRPDTVIGTDSHTTMVNGLGVLGWGVGGLEAETLMLGLAQPMRVPPLVGVRLTGTPRPGTSPTDVVLALTRRLREDNVRGLLLEFTGPGVAALTAADRCTIANMAPEYGAMSAFFPVDGETLRYLRQTGRAEDDVRLVAEYCRAQGLFAGGTDALGTDADGTDADGTDKAGTGPRFGRVIDFDLGSVGTGLAGPSRPDQHISLAELPVSFADLTSRPPRTANGLSDGDIVIASITSCTSTSNPKAMLAAGLLARRAVERGLTVPAHVRTSLSPGSRTVTRYLRAAGLLADLERLGFHVAGYGCMTCNGGSGPLADGVGETVEHADLTVCAVLSGNRNFEARVHAQARAGYLASPALVVALALMGHVRADLETEPLGTDHDGKPVHLRDLWPDATELAALEAEYVTPEVFAAETASAGDTTAAPAGAPAADQWSALPAAGSDVFPWDQASTYIRPPAYVGARPRSGPLTGARVLLALGDDVSTDHISPVGAIRADSPAGRHLRAHGVRDFNSYGSRRGNHEVMARGTFANPRLVNRLLGDGDGGGQTAHLPSGERLPVYDAAERYAADGTPLIVLAGRSYGMGSSRDWAAKGPWLLGVRAVLAESFERIHRANLCAMGILPLLLPEGASWPSLGLTGREEFDLSLDRARQSGLVDVRAEGITFTARADVHSAGEWDVLLAGGTMPYLLGRLTPAAGPDAAPEQAR</sequence>
<dbReference type="Pfam" id="PF00694">
    <property type="entry name" value="Aconitase_C"/>
    <property type="match status" value="1"/>
</dbReference>
<dbReference type="EMBL" id="JBHTEC010000001">
    <property type="protein sequence ID" value="MFD0281551.1"/>
    <property type="molecule type" value="Genomic_DNA"/>
</dbReference>
<reference evidence="10" key="1">
    <citation type="journal article" date="2019" name="Int. J. Syst. Evol. Microbiol.">
        <title>The Global Catalogue of Microorganisms (GCM) 10K type strain sequencing project: providing services to taxonomists for standard genome sequencing and annotation.</title>
        <authorList>
            <consortium name="The Broad Institute Genomics Platform"/>
            <consortium name="The Broad Institute Genome Sequencing Center for Infectious Disease"/>
            <person name="Wu L."/>
            <person name="Ma J."/>
        </authorList>
    </citation>
    <scope>NUCLEOTIDE SEQUENCE [LARGE SCALE GENOMIC DNA]</scope>
    <source>
        <strain evidence="10">CGMCC 4.7198</strain>
    </source>
</reference>
<evidence type="ECO:0000313" key="9">
    <source>
        <dbReference type="EMBL" id="MFD0281551.1"/>
    </source>
</evidence>
<dbReference type="SUPFAM" id="SSF52016">
    <property type="entry name" value="LeuD/IlvD-like"/>
    <property type="match status" value="1"/>
</dbReference>
<comment type="cofactor">
    <cofactor evidence="1">
        <name>[4Fe-4S] cluster</name>
        <dbReference type="ChEBI" id="CHEBI:49883"/>
    </cofactor>
</comment>
<evidence type="ECO:0000256" key="3">
    <source>
        <dbReference type="ARBA" id="ARBA00022723"/>
    </source>
</evidence>
<dbReference type="InterPro" id="IPR015931">
    <property type="entry name" value="Acnase/IPM_dHydase_lsu_aba_1/3"/>
</dbReference>
<dbReference type="EC" id="4.2.1.3" evidence="6"/>
<dbReference type="InterPro" id="IPR001030">
    <property type="entry name" value="Acoase/IPM_deHydtase_lsu_aba"/>
</dbReference>
<evidence type="ECO:0000259" key="7">
    <source>
        <dbReference type="Pfam" id="PF00330"/>
    </source>
</evidence>
<dbReference type="InterPro" id="IPR006249">
    <property type="entry name" value="Aconitase/IRP2"/>
</dbReference>
<dbReference type="InterPro" id="IPR000573">
    <property type="entry name" value="AconitaseA/IPMdHydase_ssu_swvl"/>
</dbReference>
<evidence type="ECO:0000256" key="5">
    <source>
        <dbReference type="ARBA" id="ARBA00023014"/>
    </source>
</evidence>
<dbReference type="SUPFAM" id="SSF53732">
    <property type="entry name" value="Aconitase iron-sulfur domain"/>
    <property type="match status" value="1"/>
</dbReference>
<dbReference type="GO" id="GO:0003994">
    <property type="term" value="F:aconitate hydratase activity"/>
    <property type="evidence" value="ECO:0007669"/>
    <property type="project" value="UniProtKB-EC"/>
</dbReference>
<dbReference type="InterPro" id="IPR015928">
    <property type="entry name" value="Aconitase/3IPM_dehydase_swvl"/>
</dbReference>
<keyword evidence="4 6" id="KW-0408">Iron</keyword>
<accession>A0ABW2VAI5</accession>
<keyword evidence="5 6" id="KW-0411">Iron-sulfur</keyword>